<feature type="domain" description="Carbohydrate kinase FGGY N-terminal" evidence="4">
    <location>
        <begin position="4"/>
        <end position="246"/>
    </location>
</feature>
<evidence type="ECO:0000256" key="2">
    <source>
        <dbReference type="ARBA" id="ARBA00022679"/>
    </source>
</evidence>
<organism evidence="6 7">
    <name type="scientific">Candidatus Allofournierella merdipullorum</name>
    <dbReference type="NCBI Taxonomy" id="2838595"/>
    <lineage>
        <taxon>Bacteria</taxon>
        <taxon>Bacillati</taxon>
        <taxon>Bacillota</taxon>
        <taxon>Clostridia</taxon>
        <taxon>Eubacteriales</taxon>
        <taxon>Oscillospiraceae</taxon>
        <taxon>Allofournierella</taxon>
    </lineage>
</organism>
<dbReference type="InterPro" id="IPR050406">
    <property type="entry name" value="FGGY_Carb_Kinase"/>
</dbReference>
<dbReference type="CDD" id="cd07804">
    <property type="entry name" value="ASKHA_NBD_FGGY_RrXK-like"/>
    <property type="match status" value="1"/>
</dbReference>
<dbReference type="EMBL" id="DXBV01000118">
    <property type="protein sequence ID" value="HIZ31914.1"/>
    <property type="molecule type" value="Genomic_DNA"/>
</dbReference>
<dbReference type="PANTHER" id="PTHR43095">
    <property type="entry name" value="SUGAR KINASE"/>
    <property type="match status" value="1"/>
</dbReference>
<accession>A0A9D2J148</accession>
<evidence type="ECO:0000259" key="5">
    <source>
        <dbReference type="Pfam" id="PF02782"/>
    </source>
</evidence>
<keyword evidence="2" id="KW-0808">Transferase</keyword>
<comment type="caution">
    <text evidence="6">The sequence shown here is derived from an EMBL/GenBank/DDBJ whole genome shotgun (WGS) entry which is preliminary data.</text>
</comment>
<dbReference type="PANTHER" id="PTHR43095:SF5">
    <property type="entry name" value="XYLULOSE KINASE"/>
    <property type="match status" value="1"/>
</dbReference>
<dbReference type="Proteomes" id="UP000824035">
    <property type="component" value="Unassembled WGS sequence"/>
</dbReference>
<dbReference type="SUPFAM" id="SSF53067">
    <property type="entry name" value="Actin-like ATPase domain"/>
    <property type="match status" value="2"/>
</dbReference>
<evidence type="ECO:0000259" key="4">
    <source>
        <dbReference type="Pfam" id="PF00370"/>
    </source>
</evidence>
<evidence type="ECO:0000313" key="7">
    <source>
        <dbReference type="Proteomes" id="UP000824035"/>
    </source>
</evidence>
<dbReference type="GO" id="GO:0005975">
    <property type="term" value="P:carbohydrate metabolic process"/>
    <property type="evidence" value="ECO:0007669"/>
    <property type="project" value="InterPro"/>
</dbReference>
<name>A0A9D2J148_9FIRM</name>
<evidence type="ECO:0000256" key="3">
    <source>
        <dbReference type="ARBA" id="ARBA00022777"/>
    </source>
</evidence>
<gene>
    <name evidence="6" type="ORF">H9813_11880</name>
</gene>
<evidence type="ECO:0000313" key="6">
    <source>
        <dbReference type="EMBL" id="HIZ31914.1"/>
    </source>
</evidence>
<dbReference type="PIRSF" id="PIRSF000538">
    <property type="entry name" value="GlpK"/>
    <property type="match status" value="1"/>
</dbReference>
<dbReference type="GO" id="GO:0016301">
    <property type="term" value="F:kinase activity"/>
    <property type="evidence" value="ECO:0007669"/>
    <property type="project" value="UniProtKB-KW"/>
</dbReference>
<dbReference type="InterPro" id="IPR000577">
    <property type="entry name" value="Carb_kinase_FGGY"/>
</dbReference>
<feature type="domain" description="Carbohydrate kinase FGGY C-terminal" evidence="5">
    <location>
        <begin position="261"/>
        <end position="454"/>
    </location>
</feature>
<dbReference type="Gene3D" id="3.30.420.40">
    <property type="match status" value="2"/>
</dbReference>
<comment type="similarity">
    <text evidence="1">Belongs to the FGGY kinase family.</text>
</comment>
<dbReference type="Pfam" id="PF02782">
    <property type="entry name" value="FGGY_C"/>
    <property type="match status" value="1"/>
</dbReference>
<dbReference type="Pfam" id="PF00370">
    <property type="entry name" value="FGGY_N"/>
    <property type="match status" value="1"/>
</dbReference>
<keyword evidence="3 6" id="KW-0418">Kinase</keyword>
<protein>
    <submittedName>
        <fullName evidence="6">FGGY-family carbohydrate kinase</fullName>
    </submittedName>
</protein>
<evidence type="ECO:0000256" key="1">
    <source>
        <dbReference type="ARBA" id="ARBA00009156"/>
    </source>
</evidence>
<sequence>MMRYFMGIDVGTNETKGVLIDQTCAIVAFASRGHELLNPRPGFFEHDAEATWWGDFCAVSRQLLQESGVAAADVGCVGLSALGCDCVPVDAEGTALCNAILYGVDSRSHNEIEWLYDYYGKEEAERLYGHELCSSDIAPKILWVKNNLPEVYAKTAKFLTGSSYLCAKLTGEYTIDRYLAEDFAPLYDLEHDAVDEEHCGLYCRPDQLARVMNATDIAGCVTAKAAARTGLAEGTPVLVGTGDSGAEAISTGVFRPGDIMVQMGSSCYFVYLTDHLLNEPRLWPGTFIIPGVYSVCAGTNTAGTLTRWMRDEFYRDALAAEAAGGENAYEAMAREAAAIPAGSEGLVCLPYFAGERTPLNDPFAKGVFFGLSVKHTRAHMVKAGLEGIAYTIAAHLDLLEKEHGEPLRRIMAVGGGTKNPVWLQAVADVTGREICTAKVTFGAAFGDAIMAALAGGAYADWDELAKVITADRVIHPDMQAHAVYEKQRVVFNELYARNRDLMKSL</sequence>
<reference evidence="6" key="2">
    <citation type="submission" date="2021-04" db="EMBL/GenBank/DDBJ databases">
        <authorList>
            <person name="Gilroy R."/>
        </authorList>
    </citation>
    <scope>NUCLEOTIDE SEQUENCE</scope>
    <source>
        <strain evidence="6">ChiGjej4B4-18154</strain>
    </source>
</reference>
<dbReference type="AlphaFoldDB" id="A0A9D2J148"/>
<proteinExistence type="inferred from homology"/>
<reference evidence="6" key="1">
    <citation type="journal article" date="2021" name="PeerJ">
        <title>Extensive microbial diversity within the chicken gut microbiome revealed by metagenomics and culture.</title>
        <authorList>
            <person name="Gilroy R."/>
            <person name="Ravi A."/>
            <person name="Getino M."/>
            <person name="Pursley I."/>
            <person name="Horton D.L."/>
            <person name="Alikhan N.F."/>
            <person name="Baker D."/>
            <person name="Gharbi K."/>
            <person name="Hall N."/>
            <person name="Watson M."/>
            <person name="Adriaenssens E.M."/>
            <person name="Foster-Nyarko E."/>
            <person name="Jarju S."/>
            <person name="Secka A."/>
            <person name="Antonio M."/>
            <person name="Oren A."/>
            <person name="Chaudhuri R.R."/>
            <person name="La Ragione R."/>
            <person name="Hildebrand F."/>
            <person name="Pallen M.J."/>
        </authorList>
    </citation>
    <scope>NUCLEOTIDE SEQUENCE</scope>
    <source>
        <strain evidence="6">ChiGjej4B4-18154</strain>
    </source>
</reference>
<dbReference type="InterPro" id="IPR018485">
    <property type="entry name" value="FGGY_C"/>
</dbReference>
<dbReference type="InterPro" id="IPR018484">
    <property type="entry name" value="FGGY_N"/>
</dbReference>
<dbReference type="InterPro" id="IPR043129">
    <property type="entry name" value="ATPase_NBD"/>
</dbReference>